<accession>A0A836A6Y0</accession>
<keyword evidence="8" id="KW-0804">Transcription</keyword>
<feature type="domain" description="KRAB" evidence="12">
    <location>
        <begin position="13"/>
        <end position="90"/>
    </location>
</feature>
<keyword evidence="2" id="KW-0479">Metal-binding</keyword>
<dbReference type="InterPro" id="IPR013087">
    <property type="entry name" value="Znf_C2H2_type"/>
</dbReference>
<dbReference type="InterPro" id="IPR050169">
    <property type="entry name" value="Krueppel_C2H2_ZnF"/>
</dbReference>
<dbReference type="GO" id="GO:0006355">
    <property type="term" value="P:regulation of DNA-templated transcription"/>
    <property type="evidence" value="ECO:0007669"/>
    <property type="project" value="InterPro"/>
</dbReference>
<dbReference type="CDD" id="cd07765">
    <property type="entry name" value="KRAB_A-box"/>
    <property type="match status" value="1"/>
</dbReference>
<evidence type="ECO:0000313" key="14">
    <source>
        <dbReference type="Proteomes" id="UP000664991"/>
    </source>
</evidence>
<proteinExistence type="predicted"/>
<comment type="caution">
    <text evidence="13">The sequence shown here is derived from an EMBL/GenBank/DDBJ whole genome shotgun (WGS) entry which is preliminary data.</text>
</comment>
<evidence type="ECO:0000256" key="7">
    <source>
        <dbReference type="ARBA" id="ARBA00023125"/>
    </source>
</evidence>
<keyword evidence="7" id="KW-0238">DNA-binding</keyword>
<evidence type="ECO:0000256" key="3">
    <source>
        <dbReference type="ARBA" id="ARBA00022737"/>
    </source>
</evidence>
<dbReference type="InterPro" id="IPR001909">
    <property type="entry name" value="KRAB"/>
</dbReference>
<comment type="subcellular location">
    <subcellularLocation>
        <location evidence="1">Nucleus</location>
    </subcellularLocation>
</comment>
<dbReference type="GO" id="GO:0008270">
    <property type="term" value="F:zinc ion binding"/>
    <property type="evidence" value="ECO:0007669"/>
    <property type="project" value="UniProtKB-KW"/>
</dbReference>
<keyword evidence="5" id="KW-0862">Zinc</keyword>
<name>A0A836A6Y0_SHEEP</name>
<dbReference type="EMBL" id="JAEMGP010000014">
    <property type="protein sequence ID" value="KAG5201262.1"/>
    <property type="molecule type" value="Genomic_DNA"/>
</dbReference>
<evidence type="ECO:0000259" key="12">
    <source>
        <dbReference type="PROSITE" id="PS50805"/>
    </source>
</evidence>
<evidence type="ECO:0000313" key="13">
    <source>
        <dbReference type="EMBL" id="KAG5201262.1"/>
    </source>
</evidence>
<dbReference type="PROSITE" id="PS50805">
    <property type="entry name" value="KRAB"/>
    <property type="match status" value="1"/>
</dbReference>
<dbReference type="Pfam" id="PF01352">
    <property type="entry name" value="KRAB"/>
    <property type="match status" value="1"/>
</dbReference>
<gene>
    <name evidence="13" type="ORF">JEQ12_005796</name>
</gene>
<keyword evidence="3" id="KW-0677">Repeat</keyword>
<dbReference type="PROSITE" id="PS50157">
    <property type="entry name" value="ZINC_FINGER_C2H2_2"/>
    <property type="match status" value="1"/>
</dbReference>
<dbReference type="PANTHER" id="PTHR23232:SF159">
    <property type="entry name" value="KRAB DOMAIN-CONTAINING PROTEIN"/>
    <property type="match status" value="1"/>
</dbReference>
<keyword evidence="6" id="KW-0805">Transcription regulation</keyword>
<evidence type="ECO:0000256" key="1">
    <source>
        <dbReference type="ARBA" id="ARBA00004123"/>
    </source>
</evidence>
<dbReference type="Gene3D" id="3.30.160.60">
    <property type="entry name" value="Classic Zinc Finger"/>
    <property type="match status" value="1"/>
</dbReference>
<evidence type="ECO:0000256" key="8">
    <source>
        <dbReference type="ARBA" id="ARBA00023163"/>
    </source>
</evidence>
<dbReference type="AlphaFoldDB" id="A0A836A6Y0"/>
<evidence type="ECO:0000256" key="2">
    <source>
        <dbReference type="ARBA" id="ARBA00022723"/>
    </source>
</evidence>
<dbReference type="SUPFAM" id="SSF57667">
    <property type="entry name" value="beta-beta-alpha zinc fingers"/>
    <property type="match status" value="1"/>
</dbReference>
<reference evidence="13 14" key="1">
    <citation type="submission" date="2020-12" db="EMBL/GenBank/DDBJ databases">
        <title>De novo assembly of Tibetan sheep genome.</title>
        <authorList>
            <person name="Li X."/>
        </authorList>
    </citation>
    <scope>NUCLEOTIDE SEQUENCE [LARGE SCALE GENOMIC DNA]</scope>
    <source>
        <tissue evidence="13">Heart</tissue>
    </source>
</reference>
<dbReference type="SUPFAM" id="SSF109640">
    <property type="entry name" value="KRAB domain (Kruppel-associated box)"/>
    <property type="match status" value="1"/>
</dbReference>
<evidence type="ECO:0000259" key="11">
    <source>
        <dbReference type="PROSITE" id="PS50157"/>
    </source>
</evidence>
<keyword evidence="4 10" id="KW-0863">Zinc-finger</keyword>
<dbReference type="InterPro" id="IPR036051">
    <property type="entry name" value="KRAB_dom_sf"/>
</dbReference>
<dbReference type="GO" id="GO:0005634">
    <property type="term" value="C:nucleus"/>
    <property type="evidence" value="ECO:0007669"/>
    <property type="project" value="UniProtKB-SubCell"/>
</dbReference>
<evidence type="ECO:0000256" key="5">
    <source>
        <dbReference type="ARBA" id="ARBA00022833"/>
    </source>
</evidence>
<dbReference type="PANTHER" id="PTHR23232">
    <property type="entry name" value="KRAB DOMAIN C2H2 ZINC FINGER"/>
    <property type="match status" value="1"/>
</dbReference>
<dbReference type="SMART" id="SM00349">
    <property type="entry name" value="KRAB"/>
    <property type="match status" value="1"/>
</dbReference>
<protein>
    <submittedName>
        <fullName evidence="13">Uncharacterized protein</fullName>
    </submittedName>
</protein>
<keyword evidence="9" id="KW-0539">Nucleus</keyword>
<sequence>MAAALRDPAQGSVTFPDVAVYFSWEEWRLLDEAQRRLYLDVMLENYALISSLGCCCGTENPEAPSQQITSLGVSQARTPKAALSTQKMNPCEICGPVLRNIFRLAVHHETQHIQKLVRCAACVKQFCFSANFQQYPEQHMGEKTLRSSVDKASFVKSCSFHVSQKPFTCRDFEKDFLTIMVHLQQQAVKKPNTVTQCRSTSHGRKTHHTWKECKKALSPPHTLVHDQGVHTGRPCFVCSECGKAFSLQVMDSRALLHIALNSNRGLTLEVFINLDSSVPV</sequence>
<dbReference type="InterPro" id="IPR036236">
    <property type="entry name" value="Znf_C2H2_sf"/>
</dbReference>
<dbReference type="FunFam" id="3.30.160.60:FF:002863">
    <property type="entry name" value="Zinc finger protein 671"/>
    <property type="match status" value="1"/>
</dbReference>
<feature type="domain" description="C2H2-type" evidence="11">
    <location>
        <begin position="117"/>
        <end position="144"/>
    </location>
</feature>
<evidence type="ECO:0000256" key="4">
    <source>
        <dbReference type="ARBA" id="ARBA00022771"/>
    </source>
</evidence>
<dbReference type="Proteomes" id="UP000664991">
    <property type="component" value="Chromosome 14"/>
</dbReference>
<evidence type="ECO:0000256" key="10">
    <source>
        <dbReference type="PROSITE-ProRule" id="PRU00042"/>
    </source>
</evidence>
<evidence type="ECO:0000256" key="6">
    <source>
        <dbReference type="ARBA" id="ARBA00023015"/>
    </source>
</evidence>
<dbReference type="GO" id="GO:0003677">
    <property type="term" value="F:DNA binding"/>
    <property type="evidence" value="ECO:0007669"/>
    <property type="project" value="UniProtKB-KW"/>
</dbReference>
<organism evidence="13 14">
    <name type="scientific">Ovis aries</name>
    <name type="common">Sheep</name>
    <dbReference type="NCBI Taxonomy" id="9940"/>
    <lineage>
        <taxon>Eukaryota</taxon>
        <taxon>Metazoa</taxon>
        <taxon>Chordata</taxon>
        <taxon>Craniata</taxon>
        <taxon>Vertebrata</taxon>
        <taxon>Euteleostomi</taxon>
        <taxon>Mammalia</taxon>
        <taxon>Eutheria</taxon>
        <taxon>Laurasiatheria</taxon>
        <taxon>Artiodactyla</taxon>
        <taxon>Ruminantia</taxon>
        <taxon>Pecora</taxon>
        <taxon>Bovidae</taxon>
        <taxon>Caprinae</taxon>
        <taxon>Ovis</taxon>
    </lineage>
</organism>
<evidence type="ECO:0000256" key="9">
    <source>
        <dbReference type="ARBA" id="ARBA00023242"/>
    </source>
</evidence>
<dbReference type="Gene3D" id="6.10.140.140">
    <property type="match status" value="1"/>
</dbReference>